<dbReference type="Proteomes" id="UP000664167">
    <property type="component" value="Unassembled WGS sequence"/>
</dbReference>
<sequence>SSPVRWTRSLVRTPEGAARFDRRLVELAGEVPGFAAQIVDWLADAPAEWAAVIGPSARRAVESLGGPMPMRAQTAGHGSLRPA</sequence>
<reference evidence="2" key="1">
    <citation type="submission" date="2021-03" db="EMBL/GenBank/DDBJ databases">
        <title>Streptomyces poriferae sp. nov., a novel marine sponge-derived Actinobacteria species with anti-MRSA activity.</title>
        <authorList>
            <person name="Sandoval-Powers M."/>
            <person name="Kralova S."/>
            <person name="Nguyen G.-S."/>
            <person name="Fawwal D."/>
            <person name="Degnes K."/>
            <person name="Klinkenberg G."/>
            <person name="Sletta H."/>
            <person name="Wentzel A."/>
            <person name="Liles M.R."/>
        </authorList>
    </citation>
    <scope>NUCLEOTIDE SEQUENCE</scope>
    <source>
        <strain evidence="2">DSM 41794</strain>
    </source>
</reference>
<evidence type="ECO:0000313" key="3">
    <source>
        <dbReference type="Proteomes" id="UP000664167"/>
    </source>
</evidence>
<evidence type="ECO:0000313" key="2">
    <source>
        <dbReference type="EMBL" id="MBO0515641.1"/>
    </source>
</evidence>
<comment type="caution">
    <text evidence="2">The sequence shown here is derived from an EMBL/GenBank/DDBJ whole genome shotgun (WGS) entry which is preliminary data.</text>
</comment>
<gene>
    <name evidence="2" type="ORF">J0695_28205</name>
</gene>
<accession>A0A939JGX2</accession>
<evidence type="ECO:0000256" key="1">
    <source>
        <dbReference type="SAM" id="MobiDB-lite"/>
    </source>
</evidence>
<keyword evidence="3" id="KW-1185">Reference proteome</keyword>
<dbReference type="EMBL" id="JAFLRJ010000310">
    <property type="protein sequence ID" value="MBO0515641.1"/>
    <property type="molecule type" value="Genomic_DNA"/>
</dbReference>
<organism evidence="2 3">
    <name type="scientific">Streptomyces beijiangensis</name>
    <dbReference type="NCBI Taxonomy" id="163361"/>
    <lineage>
        <taxon>Bacteria</taxon>
        <taxon>Bacillati</taxon>
        <taxon>Actinomycetota</taxon>
        <taxon>Actinomycetes</taxon>
        <taxon>Kitasatosporales</taxon>
        <taxon>Streptomycetaceae</taxon>
        <taxon>Streptomyces</taxon>
    </lineage>
</organism>
<proteinExistence type="predicted"/>
<dbReference type="RefSeq" id="WP_206966639.1">
    <property type="nucleotide sequence ID" value="NZ_JAFLRJ010000310.1"/>
</dbReference>
<feature type="region of interest" description="Disordered" evidence="1">
    <location>
        <begin position="64"/>
        <end position="83"/>
    </location>
</feature>
<name>A0A939JGX2_9ACTN</name>
<protein>
    <submittedName>
        <fullName evidence="2">Uncharacterized protein</fullName>
    </submittedName>
</protein>
<feature type="non-terminal residue" evidence="2">
    <location>
        <position position="1"/>
    </location>
</feature>
<dbReference type="AlphaFoldDB" id="A0A939JGX2"/>